<feature type="transmembrane region" description="Helical" evidence="5">
    <location>
        <begin position="116"/>
        <end position="135"/>
    </location>
</feature>
<evidence type="ECO:0000256" key="2">
    <source>
        <dbReference type="ARBA" id="ARBA00022692"/>
    </source>
</evidence>
<feature type="domain" description="Peptidase S54 rhomboid" evidence="6">
    <location>
        <begin position="77"/>
        <end position="216"/>
    </location>
</feature>
<dbReference type="OrthoDB" id="7836448at2"/>
<dbReference type="EMBL" id="OBEA01000003">
    <property type="protein sequence ID" value="SNY50615.1"/>
    <property type="molecule type" value="Genomic_DNA"/>
</dbReference>
<organism evidence="8 9">
    <name type="scientific">Pseudooceanicola antarcticus</name>
    <dbReference type="NCBI Taxonomy" id="1247613"/>
    <lineage>
        <taxon>Bacteria</taxon>
        <taxon>Pseudomonadati</taxon>
        <taxon>Pseudomonadota</taxon>
        <taxon>Alphaproteobacteria</taxon>
        <taxon>Rhodobacterales</taxon>
        <taxon>Paracoccaceae</taxon>
        <taxon>Pseudooceanicola</taxon>
    </lineage>
</organism>
<dbReference type="Gene3D" id="1.20.1540.10">
    <property type="entry name" value="Rhomboid-like"/>
    <property type="match status" value="1"/>
</dbReference>
<accession>A0A285IRG3</accession>
<keyword evidence="4 5" id="KW-0472">Membrane</keyword>
<dbReference type="InterPro" id="IPR035952">
    <property type="entry name" value="Rhomboid-like_sf"/>
</dbReference>
<feature type="transmembrane region" description="Helical" evidence="5">
    <location>
        <begin position="198"/>
        <end position="220"/>
    </location>
</feature>
<evidence type="ECO:0000259" key="6">
    <source>
        <dbReference type="Pfam" id="PF01694"/>
    </source>
</evidence>
<protein>
    <submittedName>
        <fullName evidence="8">Membrane associated serine protease, rhomboid family</fullName>
    </submittedName>
    <submittedName>
        <fullName evidence="7">Rhomboid family intramembrane serine protease</fullName>
    </submittedName>
</protein>
<dbReference type="GO" id="GO:0004252">
    <property type="term" value="F:serine-type endopeptidase activity"/>
    <property type="evidence" value="ECO:0007669"/>
    <property type="project" value="InterPro"/>
</dbReference>
<reference evidence="8 9" key="1">
    <citation type="submission" date="2017-09" db="EMBL/GenBank/DDBJ databases">
        <authorList>
            <person name="Ehlers B."/>
            <person name="Leendertz F.H."/>
        </authorList>
    </citation>
    <scope>NUCLEOTIDE SEQUENCE [LARGE SCALE GENOMIC DNA]</scope>
    <source>
        <strain evidence="8 9">CGMCC 1.12662</strain>
    </source>
</reference>
<name>A0A285IRG3_9RHOB</name>
<dbReference type="Proteomes" id="UP000231702">
    <property type="component" value="Unassembled WGS sequence"/>
</dbReference>
<feature type="transmembrane region" description="Helical" evidence="5">
    <location>
        <begin position="47"/>
        <end position="69"/>
    </location>
</feature>
<feature type="transmembrane region" description="Helical" evidence="5">
    <location>
        <begin position="173"/>
        <end position="192"/>
    </location>
</feature>
<feature type="transmembrane region" description="Helical" evidence="5">
    <location>
        <begin position="15"/>
        <end position="35"/>
    </location>
</feature>
<dbReference type="SUPFAM" id="SSF144091">
    <property type="entry name" value="Rhomboid-like"/>
    <property type="match status" value="1"/>
</dbReference>
<dbReference type="GO" id="GO:0006508">
    <property type="term" value="P:proteolysis"/>
    <property type="evidence" value="ECO:0007669"/>
    <property type="project" value="UniProtKB-KW"/>
</dbReference>
<dbReference type="Proteomes" id="UP000231655">
    <property type="component" value="Unassembled WGS sequence"/>
</dbReference>
<keyword evidence="8" id="KW-0378">Hydrolase</keyword>
<proteinExistence type="predicted"/>
<evidence type="ECO:0000256" key="4">
    <source>
        <dbReference type="ARBA" id="ARBA00023136"/>
    </source>
</evidence>
<evidence type="ECO:0000256" key="3">
    <source>
        <dbReference type="ARBA" id="ARBA00022989"/>
    </source>
</evidence>
<gene>
    <name evidence="7" type="ORF">CVM39_01835</name>
    <name evidence="8" type="ORF">SAMN06297129_1901</name>
</gene>
<keyword evidence="10" id="KW-1185">Reference proteome</keyword>
<keyword evidence="3 5" id="KW-1133">Transmembrane helix</keyword>
<dbReference type="Pfam" id="PF01694">
    <property type="entry name" value="Rhomboid"/>
    <property type="match status" value="1"/>
</dbReference>
<comment type="subcellular location">
    <subcellularLocation>
        <location evidence="1">Membrane</location>
        <topology evidence="1">Multi-pass membrane protein</topology>
    </subcellularLocation>
</comment>
<evidence type="ECO:0000256" key="1">
    <source>
        <dbReference type="ARBA" id="ARBA00004141"/>
    </source>
</evidence>
<dbReference type="InterPro" id="IPR022764">
    <property type="entry name" value="Peptidase_S54_rhomboid_dom"/>
</dbReference>
<evidence type="ECO:0000313" key="9">
    <source>
        <dbReference type="Proteomes" id="UP000231655"/>
    </source>
</evidence>
<dbReference type="RefSeq" id="WP_097145644.1">
    <property type="nucleotide sequence ID" value="NZ_OBEA01000003.1"/>
</dbReference>
<feature type="transmembrane region" description="Helical" evidence="5">
    <location>
        <begin position="81"/>
        <end position="104"/>
    </location>
</feature>
<dbReference type="GO" id="GO:0016020">
    <property type="term" value="C:membrane"/>
    <property type="evidence" value="ECO:0007669"/>
    <property type="project" value="UniProtKB-SubCell"/>
</dbReference>
<evidence type="ECO:0000256" key="5">
    <source>
        <dbReference type="SAM" id="Phobius"/>
    </source>
</evidence>
<keyword evidence="2 5" id="KW-0812">Transmembrane</keyword>
<dbReference type="EMBL" id="PGTD01000007">
    <property type="protein sequence ID" value="PJE31868.1"/>
    <property type="molecule type" value="Genomic_DNA"/>
</dbReference>
<dbReference type="AlphaFoldDB" id="A0A285IRG3"/>
<sequence>MQDNRIPEEAPVNPVAPVIVVIFIVMIGIEGIFSLGSTGLIGGAQAVGWRLGALNDYAFSPGFLHYMLATGDFDPRYLMRFFTYAFVHPTFQSALIACVMFLALGKFVGEAVKGPGLALLFAVTTIGGALVFGLIAPEGDWLIGAFPATYGMIGAYSYLMWVYYRAIGENQAMAFRLIGILMALQLLFGLFFETGMAWIAEAAAFAIGFAVAPLVLPGGFARLRQKLQNR</sequence>
<evidence type="ECO:0000313" key="7">
    <source>
        <dbReference type="EMBL" id="PJE31868.1"/>
    </source>
</evidence>
<keyword evidence="8" id="KW-0645">Protease</keyword>
<reference evidence="7 10" key="2">
    <citation type="journal article" date="2018" name="Int. J. Syst. Evol. Microbiol.">
        <title>Pseudooceanicola lipolyticus sp. nov., a marine alphaproteobacterium, reclassification of Oceanicola flagellatus as Pseudooceanicola flagellatus comb. nov. and emended description of the genus Pseudooceanicola.</title>
        <authorList>
            <person name="Huang M.-M."/>
            <person name="Guo L.-L."/>
            <person name="Wu Y.-H."/>
            <person name="Lai Q.-L."/>
            <person name="Shao Z.-Z."/>
            <person name="Wang C.-S."/>
            <person name="Wu M."/>
            <person name="Xu X.-W."/>
        </authorList>
    </citation>
    <scope>NUCLEOTIDE SEQUENCE [LARGE SCALE GENOMIC DNA]</scope>
    <source>
        <strain evidence="7 10">Ar-45</strain>
    </source>
</reference>
<evidence type="ECO:0000313" key="8">
    <source>
        <dbReference type="EMBL" id="SNY50615.1"/>
    </source>
</evidence>
<feature type="transmembrane region" description="Helical" evidence="5">
    <location>
        <begin position="141"/>
        <end position="161"/>
    </location>
</feature>
<evidence type="ECO:0000313" key="10">
    <source>
        <dbReference type="Proteomes" id="UP000231702"/>
    </source>
</evidence>